<gene>
    <name evidence="2" type="ORF">DY000_02041478</name>
</gene>
<dbReference type="InterPro" id="IPR053151">
    <property type="entry name" value="RNase_H-like"/>
</dbReference>
<proteinExistence type="predicted"/>
<feature type="domain" description="RNase H type-1" evidence="1">
    <location>
        <begin position="165"/>
        <end position="282"/>
    </location>
</feature>
<sequence length="313" mass="35691">MQKGLLKEIGNGEESRLWIDNWIMDKVPRPPMYRQDAMVDLTLNVSDLIDHQHGGWNLHRVREVIADEDINRVLATKICRQRQDSLKWGFSRNGVYNTKSGNLLCFEKISLSADEILPKAMEEAMIWLSLSSTELEKVQELNVGTGNVECWKTTPPGFVKCNIGVSWSPNSKLGGAAWLLRDHNGEALLHSRRAFSGTMSEQQASLMAFSWAVEAMKDHKIRCVLMEAPSHYIQDVLNHREPTLSTREWFQRTHTSLHSFEYCEISLVPWKCNSLATEIAESVTRDERLQSNVANNGPSWLESRLRQEVVVAT</sequence>
<protein>
    <recommendedName>
        <fullName evidence="1">RNase H type-1 domain-containing protein</fullName>
    </recommendedName>
</protein>
<name>A0ABQ7BB03_BRACR</name>
<keyword evidence="3" id="KW-1185">Reference proteome</keyword>
<dbReference type="InterPro" id="IPR036397">
    <property type="entry name" value="RNaseH_sf"/>
</dbReference>
<comment type="caution">
    <text evidence="2">The sequence shown here is derived from an EMBL/GenBank/DDBJ whole genome shotgun (WGS) entry which is preliminary data.</text>
</comment>
<evidence type="ECO:0000259" key="1">
    <source>
        <dbReference type="Pfam" id="PF13456"/>
    </source>
</evidence>
<dbReference type="Gene3D" id="3.30.420.10">
    <property type="entry name" value="Ribonuclease H-like superfamily/Ribonuclease H"/>
    <property type="match status" value="1"/>
</dbReference>
<dbReference type="InterPro" id="IPR002156">
    <property type="entry name" value="RNaseH_domain"/>
</dbReference>
<dbReference type="PANTHER" id="PTHR47723">
    <property type="entry name" value="OS05G0353850 PROTEIN"/>
    <property type="match status" value="1"/>
</dbReference>
<dbReference type="SUPFAM" id="SSF53098">
    <property type="entry name" value="Ribonuclease H-like"/>
    <property type="match status" value="1"/>
</dbReference>
<dbReference type="PANTHER" id="PTHR47723:SF24">
    <property type="entry name" value="RNASE H TYPE-1 DOMAIN-CONTAINING PROTEIN"/>
    <property type="match status" value="1"/>
</dbReference>
<evidence type="ECO:0000313" key="3">
    <source>
        <dbReference type="Proteomes" id="UP000266723"/>
    </source>
</evidence>
<dbReference type="EMBL" id="QGKV02001507">
    <property type="protein sequence ID" value="KAF3529403.1"/>
    <property type="molecule type" value="Genomic_DNA"/>
</dbReference>
<dbReference type="InterPro" id="IPR012337">
    <property type="entry name" value="RNaseH-like_sf"/>
</dbReference>
<evidence type="ECO:0000313" key="2">
    <source>
        <dbReference type="EMBL" id="KAF3529403.1"/>
    </source>
</evidence>
<reference evidence="2 3" key="1">
    <citation type="journal article" date="2020" name="BMC Genomics">
        <title>Intraspecific diversification of the crop wild relative Brassica cretica Lam. using demographic model selection.</title>
        <authorList>
            <person name="Kioukis A."/>
            <person name="Michalopoulou V.A."/>
            <person name="Briers L."/>
            <person name="Pirintsos S."/>
            <person name="Studholme D.J."/>
            <person name="Pavlidis P."/>
            <person name="Sarris P.F."/>
        </authorList>
    </citation>
    <scope>NUCLEOTIDE SEQUENCE [LARGE SCALE GENOMIC DNA]</scope>
    <source>
        <strain evidence="3">cv. PFS-1207/04</strain>
    </source>
</reference>
<organism evidence="2 3">
    <name type="scientific">Brassica cretica</name>
    <name type="common">Mustard</name>
    <dbReference type="NCBI Taxonomy" id="69181"/>
    <lineage>
        <taxon>Eukaryota</taxon>
        <taxon>Viridiplantae</taxon>
        <taxon>Streptophyta</taxon>
        <taxon>Embryophyta</taxon>
        <taxon>Tracheophyta</taxon>
        <taxon>Spermatophyta</taxon>
        <taxon>Magnoliopsida</taxon>
        <taxon>eudicotyledons</taxon>
        <taxon>Gunneridae</taxon>
        <taxon>Pentapetalae</taxon>
        <taxon>rosids</taxon>
        <taxon>malvids</taxon>
        <taxon>Brassicales</taxon>
        <taxon>Brassicaceae</taxon>
        <taxon>Brassiceae</taxon>
        <taxon>Brassica</taxon>
    </lineage>
</organism>
<dbReference type="Pfam" id="PF13456">
    <property type="entry name" value="RVT_3"/>
    <property type="match status" value="1"/>
</dbReference>
<dbReference type="CDD" id="cd06222">
    <property type="entry name" value="RNase_H_like"/>
    <property type="match status" value="1"/>
</dbReference>
<dbReference type="Proteomes" id="UP000266723">
    <property type="component" value="Unassembled WGS sequence"/>
</dbReference>
<accession>A0ABQ7BB03</accession>
<dbReference type="InterPro" id="IPR044730">
    <property type="entry name" value="RNase_H-like_dom_plant"/>
</dbReference>